<dbReference type="PANTHER" id="PTHR10366">
    <property type="entry name" value="NAD DEPENDENT EPIMERASE/DEHYDRATASE"/>
    <property type="match status" value="1"/>
</dbReference>
<feature type="compositionally biased region" description="Polar residues" evidence="3">
    <location>
        <begin position="116"/>
        <end position="130"/>
    </location>
</feature>
<feature type="compositionally biased region" description="Basic and acidic residues" evidence="3">
    <location>
        <begin position="94"/>
        <end position="105"/>
    </location>
</feature>
<dbReference type="EMBL" id="JASBNA010000033">
    <property type="protein sequence ID" value="KAK7682946.1"/>
    <property type="molecule type" value="Genomic_DNA"/>
</dbReference>
<dbReference type="PANTHER" id="PTHR10366:SF564">
    <property type="entry name" value="STEROL-4-ALPHA-CARBOXYLATE 3-DEHYDROGENASE, DECARBOXYLATING"/>
    <property type="match status" value="1"/>
</dbReference>
<reference evidence="5 6" key="1">
    <citation type="submission" date="2022-09" db="EMBL/GenBank/DDBJ databases">
        <authorList>
            <person name="Palmer J.M."/>
        </authorList>
    </citation>
    <scope>NUCLEOTIDE SEQUENCE [LARGE SCALE GENOMIC DNA]</scope>
    <source>
        <strain evidence="5 6">DSM 7382</strain>
    </source>
</reference>
<evidence type="ECO:0000313" key="6">
    <source>
        <dbReference type="Proteomes" id="UP001385951"/>
    </source>
</evidence>
<comment type="similarity">
    <text evidence="2">Belongs to the NAD(P)-dependent epimerase/dehydratase family. Dihydroflavonol-4-reductase subfamily.</text>
</comment>
<sequence>MTKLFKEDLPDDSESLNSISQPGSQFDSEKGKKIKERRLSSIQSSSSDKSRIFQLSRSKSNNTGKKKTLSDKVKKKLYGANISSSSWSSDEEVDASKHSNSDDSPIKIFKKLPTGPRSTPNLPLLKTSSNSENTNKHIFTIDSSANDSKATNGVPAIKVDSNDDSTEKSLDINKITFKPVESKRIITGGDLDLSPTEQVEDEVNLKYNTLTDEFSNVKSAPVLRGLKEPQYVVIYLLEKGYEVIGSVRSKEKGERLAGQLENKSFKYVLIPDIGAKGAFDGVLTTHPEITTFIHTASPFHYSTNEIEKDLMLPAIHGTQNALLAVKTLGSNIKRFVLTSSYVSNCSFLDDNSSNVTVDETSWNQITWEESLENAFNGYYGSKKFAEQAAWDFMKKEDPPFSLTCVNPSLVLGPQAFDLYAKGTVNTSAEMVNEILKLNVDSPIPKIKGPCIDVRDVAKAHLAAFENENTKNQRLIISYERFTSQGILDIVRETLPDLRSSLPIGTPGGQIEASRNTCIIDNSRTKTLLGYNFIPLKKTVTESIEQAIRANTYT</sequence>
<dbReference type="Gene3D" id="3.40.50.720">
    <property type="entry name" value="NAD(P)-binding Rossmann-like Domain"/>
    <property type="match status" value="1"/>
</dbReference>
<dbReference type="GO" id="GO:0016616">
    <property type="term" value="F:oxidoreductase activity, acting on the CH-OH group of donors, NAD or NADP as acceptor"/>
    <property type="evidence" value="ECO:0007669"/>
    <property type="project" value="TreeGrafter"/>
</dbReference>
<organism evidence="5 6">
    <name type="scientific">Cerrena zonata</name>
    <dbReference type="NCBI Taxonomy" id="2478898"/>
    <lineage>
        <taxon>Eukaryota</taxon>
        <taxon>Fungi</taxon>
        <taxon>Dikarya</taxon>
        <taxon>Basidiomycota</taxon>
        <taxon>Agaricomycotina</taxon>
        <taxon>Agaricomycetes</taxon>
        <taxon>Polyporales</taxon>
        <taxon>Cerrenaceae</taxon>
        <taxon>Cerrena</taxon>
    </lineage>
</organism>
<comment type="caution">
    <text evidence="5">The sequence shown here is derived from an EMBL/GenBank/DDBJ whole genome shotgun (WGS) entry which is preliminary data.</text>
</comment>
<protein>
    <recommendedName>
        <fullName evidence="4">NAD-dependent epimerase/dehydratase domain-containing protein</fullName>
    </recommendedName>
</protein>
<feature type="domain" description="NAD-dependent epimerase/dehydratase" evidence="4">
    <location>
        <begin position="231"/>
        <end position="470"/>
    </location>
</feature>
<dbReference type="Pfam" id="PF01370">
    <property type="entry name" value="Epimerase"/>
    <property type="match status" value="1"/>
</dbReference>
<dbReference type="InterPro" id="IPR036291">
    <property type="entry name" value="NAD(P)-bd_dom_sf"/>
</dbReference>
<gene>
    <name evidence="5" type="ORF">QCA50_013979</name>
</gene>
<evidence type="ECO:0000259" key="4">
    <source>
        <dbReference type="Pfam" id="PF01370"/>
    </source>
</evidence>
<keyword evidence="1" id="KW-0560">Oxidoreductase</keyword>
<evidence type="ECO:0000256" key="2">
    <source>
        <dbReference type="ARBA" id="ARBA00023445"/>
    </source>
</evidence>
<feature type="compositionally biased region" description="Polar residues" evidence="3">
    <location>
        <begin position="15"/>
        <end position="26"/>
    </location>
</feature>
<dbReference type="Proteomes" id="UP001385951">
    <property type="component" value="Unassembled WGS sequence"/>
</dbReference>
<name>A0AAW0FPZ9_9APHY</name>
<dbReference type="SUPFAM" id="SSF51735">
    <property type="entry name" value="NAD(P)-binding Rossmann-fold domains"/>
    <property type="match status" value="1"/>
</dbReference>
<accession>A0AAW0FPZ9</accession>
<dbReference type="InterPro" id="IPR050425">
    <property type="entry name" value="NAD(P)_dehydrat-like"/>
</dbReference>
<proteinExistence type="inferred from homology"/>
<evidence type="ECO:0000313" key="5">
    <source>
        <dbReference type="EMBL" id="KAK7682946.1"/>
    </source>
</evidence>
<dbReference type="AlphaFoldDB" id="A0AAW0FPZ9"/>
<dbReference type="InterPro" id="IPR001509">
    <property type="entry name" value="Epimerase_deHydtase"/>
</dbReference>
<dbReference type="FunFam" id="3.40.50.720:FF:000191">
    <property type="entry name" value="Methylglyoxal reductase (NADPH-dependent)"/>
    <property type="match status" value="1"/>
</dbReference>
<keyword evidence="6" id="KW-1185">Reference proteome</keyword>
<feature type="region of interest" description="Disordered" evidence="3">
    <location>
        <begin position="1"/>
        <end position="130"/>
    </location>
</feature>
<evidence type="ECO:0000256" key="1">
    <source>
        <dbReference type="ARBA" id="ARBA00023002"/>
    </source>
</evidence>
<evidence type="ECO:0000256" key="3">
    <source>
        <dbReference type="SAM" id="MobiDB-lite"/>
    </source>
</evidence>
<feature type="compositionally biased region" description="Polar residues" evidence="3">
    <location>
        <begin position="53"/>
        <end position="63"/>
    </location>
</feature>